<keyword evidence="1" id="KW-0472">Membrane</keyword>
<feature type="transmembrane region" description="Helical" evidence="1">
    <location>
        <begin position="138"/>
        <end position="161"/>
    </location>
</feature>
<evidence type="ECO:0000313" key="3">
    <source>
        <dbReference type="Proteomes" id="UP000828390"/>
    </source>
</evidence>
<keyword evidence="1" id="KW-1133">Transmembrane helix</keyword>
<sequence length="188" mass="20917">MLQPHLTSMPGVRTKLNYILVILTGFSIPCTLFSLLRETWLDEGYVWSGLWQICGRNGSCFDLICVSDGIVQTRNLLYAGICTEVLSTLVSLLYVCARKENVVVLSTVLVLSLTYGICTMTAIFKYARDSDSSSFGSAFVWCVVACISGWSMAAVTTLLLCQKRLCSNIPNWCSKRLEHYVLLSQDEV</sequence>
<organism evidence="2 3">
    <name type="scientific">Dreissena polymorpha</name>
    <name type="common">Zebra mussel</name>
    <name type="synonym">Mytilus polymorpha</name>
    <dbReference type="NCBI Taxonomy" id="45954"/>
    <lineage>
        <taxon>Eukaryota</taxon>
        <taxon>Metazoa</taxon>
        <taxon>Spiralia</taxon>
        <taxon>Lophotrochozoa</taxon>
        <taxon>Mollusca</taxon>
        <taxon>Bivalvia</taxon>
        <taxon>Autobranchia</taxon>
        <taxon>Heteroconchia</taxon>
        <taxon>Euheterodonta</taxon>
        <taxon>Imparidentia</taxon>
        <taxon>Neoheterodontei</taxon>
        <taxon>Myida</taxon>
        <taxon>Dreissenoidea</taxon>
        <taxon>Dreissenidae</taxon>
        <taxon>Dreissena</taxon>
    </lineage>
</organism>
<accession>A0A9D3YPU8</accession>
<evidence type="ECO:0000256" key="1">
    <source>
        <dbReference type="SAM" id="Phobius"/>
    </source>
</evidence>
<comment type="caution">
    <text evidence="2">The sequence shown here is derived from an EMBL/GenBank/DDBJ whole genome shotgun (WGS) entry which is preliminary data.</text>
</comment>
<reference evidence="2" key="1">
    <citation type="journal article" date="2019" name="bioRxiv">
        <title>The Genome of the Zebra Mussel, Dreissena polymorpha: A Resource for Invasive Species Research.</title>
        <authorList>
            <person name="McCartney M.A."/>
            <person name="Auch B."/>
            <person name="Kono T."/>
            <person name="Mallez S."/>
            <person name="Zhang Y."/>
            <person name="Obille A."/>
            <person name="Becker A."/>
            <person name="Abrahante J.E."/>
            <person name="Garbe J."/>
            <person name="Badalamenti J.P."/>
            <person name="Herman A."/>
            <person name="Mangelson H."/>
            <person name="Liachko I."/>
            <person name="Sullivan S."/>
            <person name="Sone E.D."/>
            <person name="Koren S."/>
            <person name="Silverstein K.A.T."/>
            <person name="Beckman K.B."/>
            <person name="Gohl D.M."/>
        </authorList>
    </citation>
    <scope>NUCLEOTIDE SEQUENCE</scope>
    <source>
        <strain evidence="2">Duluth1</strain>
        <tissue evidence="2">Whole animal</tissue>
    </source>
</reference>
<evidence type="ECO:0000313" key="2">
    <source>
        <dbReference type="EMBL" id="KAH3704834.1"/>
    </source>
</evidence>
<dbReference type="AlphaFoldDB" id="A0A9D3YPU8"/>
<dbReference type="Proteomes" id="UP000828390">
    <property type="component" value="Unassembled WGS sequence"/>
</dbReference>
<reference evidence="2" key="2">
    <citation type="submission" date="2020-11" db="EMBL/GenBank/DDBJ databases">
        <authorList>
            <person name="McCartney M.A."/>
            <person name="Auch B."/>
            <person name="Kono T."/>
            <person name="Mallez S."/>
            <person name="Becker A."/>
            <person name="Gohl D.M."/>
            <person name="Silverstein K.A.T."/>
            <person name="Koren S."/>
            <person name="Bechman K.B."/>
            <person name="Herman A."/>
            <person name="Abrahante J.E."/>
            <person name="Garbe J."/>
        </authorList>
    </citation>
    <scope>NUCLEOTIDE SEQUENCE</scope>
    <source>
        <strain evidence="2">Duluth1</strain>
        <tissue evidence="2">Whole animal</tissue>
    </source>
</reference>
<gene>
    <name evidence="2" type="ORF">DPMN_079895</name>
</gene>
<dbReference type="EMBL" id="JAIWYP010000015">
    <property type="protein sequence ID" value="KAH3704834.1"/>
    <property type="molecule type" value="Genomic_DNA"/>
</dbReference>
<proteinExistence type="predicted"/>
<keyword evidence="1" id="KW-0812">Transmembrane</keyword>
<feature type="transmembrane region" description="Helical" evidence="1">
    <location>
        <begin position="76"/>
        <end position="95"/>
    </location>
</feature>
<feature type="transmembrane region" description="Helical" evidence="1">
    <location>
        <begin position="102"/>
        <end position="126"/>
    </location>
</feature>
<keyword evidence="3" id="KW-1185">Reference proteome</keyword>
<protein>
    <submittedName>
        <fullName evidence="2">Uncharacterized protein</fullName>
    </submittedName>
</protein>
<feature type="transmembrane region" description="Helical" evidence="1">
    <location>
        <begin position="16"/>
        <end position="36"/>
    </location>
</feature>
<name>A0A9D3YPU8_DREPO</name>